<dbReference type="GO" id="GO:0016491">
    <property type="term" value="F:oxidoreductase activity"/>
    <property type="evidence" value="ECO:0007669"/>
    <property type="project" value="InterPro"/>
</dbReference>
<protein>
    <recommendedName>
        <fullName evidence="2">Alkyl hydroperoxide reductase subunit C/ Thiol specific antioxidant domain-containing protein</fullName>
    </recommendedName>
</protein>
<organism evidence="3">
    <name type="scientific">marine metagenome</name>
    <dbReference type="NCBI Taxonomy" id="408172"/>
    <lineage>
        <taxon>unclassified sequences</taxon>
        <taxon>metagenomes</taxon>
        <taxon>ecological metagenomes</taxon>
    </lineage>
</organism>
<evidence type="ECO:0000256" key="1">
    <source>
        <dbReference type="SAM" id="MobiDB-lite"/>
    </source>
</evidence>
<dbReference type="AlphaFoldDB" id="A0A381TQB9"/>
<feature type="region of interest" description="Disordered" evidence="1">
    <location>
        <begin position="1"/>
        <end position="20"/>
    </location>
</feature>
<name>A0A381TQB9_9ZZZZ</name>
<feature type="domain" description="Alkyl hydroperoxide reductase subunit C/ Thiol specific antioxidant" evidence="2">
    <location>
        <begin position="5"/>
        <end position="43"/>
    </location>
</feature>
<dbReference type="Pfam" id="PF00578">
    <property type="entry name" value="AhpC-TSA"/>
    <property type="match status" value="1"/>
</dbReference>
<dbReference type="GO" id="GO:0016209">
    <property type="term" value="F:antioxidant activity"/>
    <property type="evidence" value="ECO:0007669"/>
    <property type="project" value="InterPro"/>
</dbReference>
<dbReference type="InterPro" id="IPR036249">
    <property type="entry name" value="Thioredoxin-like_sf"/>
</dbReference>
<dbReference type="EMBL" id="UINC01004903">
    <property type="protein sequence ID" value="SVA17691.1"/>
    <property type="molecule type" value="Genomic_DNA"/>
</dbReference>
<sequence>MLQEGTKAPDFTLDDQDGNPVSLNDFDGQKVLLWFYPKASTPG</sequence>
<evidence type="ECO:0000259" key="2">
    <source>
        <dbReference type="Pfam" id="PF00578"/>
    </source>
</evidence>
<evidence type="ECO:0000313" key="3">
    <source>
        <dbReference type="EMBL" id="SVA17691.1"/>
    </source>
</evidence>
<dbReference type="Gene3D" id="3.40.30.10">
    <property type="entry name" value="Glutaredoxin"/>
    <property type="match status" value="1"/>
</dbReference>
<proteinExistence type="predicted"/>
<dbReference type="InterPro" id="IPR000866">
    <property type="entry name" value="AhpC/TSA"/>
</dbReference>
<dbReference type="SUPFAM" id="SSF52833">
    <property type="entry name" value="Thioredoxin-like"/>
    <property type="match status" value="1"/>
</dbReference>
<reference evidence="3" key="1">
    <citation type="submission" date="2018-05" db="EMBL/GenBank/DDBJ databases">
        <authorList>
            <person name="Lanie J.A."/>
            <person name="Ng W.-L."/>
            <person name="Kazmierczak K.M."/>
            <person name="Andrzejewski T.M."/>
            <person name="Davidsen T.M."/>
            <person name="Wayne K.J."/>
            <person name="Tettelin H."/>
            <person name="Glass J.I."/>
            <person name="Rusch D."/>
            <person name="Podicherti R."/>
            <person name="Tsui H.-C.T."/>
            <person name="Winkler M.E."/>
        </authorList>
    </citation>
    <scope>NUCLEOTIDE SEQUENCE</scope>
</reference>
<gene>
    <name evidence="3" type="ORF">METZ01_LOCUS70545</name>
</gene>
<accession>A0A381TQB9</accession>